<dbReference type="AlphaFoldDB" id="A0A1J5SU40"/>
<dbReference type="InterPro" id="IPR047785">
    <property type="entry name" value="tRNA_MNMC2"/>
</dbReference>
<protein>
    <submittedName>
        <fullName evidence="2">tRNA 5-methylaminomethyl-2-thiouridine biosynthesis bifunctional protein MnmC</fullName>
    </submittedName>
</protein>
<dbReference type="PANTHER" id="PTHR39963">
    <property type="entry name" value="SLL0983 PROTEIN"/>
    <property type="match status" value="1"/>
</dbReference>
<proteinExistence type="predicted"/>
<dbReference type="GO" id="GO:0016645">
    <property type="term" value="F:oxidoreductase activity, acting on the CH-NH group of donors"/>
    <property type="evidence" value="ECO:0007669"/>
    <property type="project" value="InterPro"/>
</dbReference>
<organism evidence="2">
    <name type="scientific">mine drainage metagenome</name>
    <dbReference type="NCBI Taxonomy" id="410659"/>
    <lineage>
        <taxon>unclassified sequences</taxon>
        <taxon>metagenomes</taxon>
        <taxon>ecological metagenomes</taxon>
    </lineage>
</organism>
<evidence type="ECO:0000259" key="1">
    <source>
        <dbReference type="Pfam" id="PF05430"/>
    </source>
</evidence>
<dbReference type="Pfam" id="PF05430">
    <property type="entry name" value="Methyltransf_30"/>
    <property type="match status" value="1"/>
</dbReference>
<dbReference type="EMBL" id="MLJW01000018">
    <property type="protein sequence ID" value="OIR12033.1"/>
    <property type="molecule type" value="Genomic_DNA"/>
</dbReference>
<dbReference type="NCBIfam" id="NF033855">
    <property type="entry name" value="tRNA_MNMC2"/>
    <property type="match status" value="1"/>
</dbReference>
<name>A0A1J5SU40_9ZZZZ</name>
<dbReference type="PANTHER" id="PTHR39963:SF1">
    <property type="entry name" value="MNMC-LIKE METHYLTRANSFERASE DOMAIN-CONTAINING PROTEIN"/>
    <property type="match status" value="1"/>
</dbReference>
<evidence type="ECO:0000313" key="2">
    <source>
        <dbReference type="EMBL" id="OIR12033.1"/>
    </source>
</evidence>
<accession>A0A1J5SU40</accession>
<dbReference type="InterPro" id="IPR008471">
    <property type="entry name" value="MnmC-like_methylTransf"/>
</dbReference>
<gene>
    <name evidence="2" type="primary">mnmC_8</name>
    <name evidence="2" type="ORF">GALL_62840</name>
</gene>
<dbReference type="GO" id="GO:0004808">
    <property type="term" value="F:tRNA (5-methylaminomethyl-2-thiouridylate)(34)-methyltransferase activity"/>
    <property type="evidence" value="ECO:0007669"/>
    <property type="project" value="InterPro"/>
</dbReference>
<dbReference type="SUPFAM" id="SSF53335">
    <property type="entry name" value="S-adenosyl-L-methionine-dependent methyltransferases"/>
    <property type="match status" value="1"/>
</dbReference>
<sequence>MLKQVIKTGDGSNSIFIPEMNVAYHSIHGAVQESNHVFIKAGLKPLLHQHQTINIFEMGFGTGLNALLSLQTAVLHQQKINYTTVELFPLTPEEVVELNYADENFVQLHRCDWEKDMVLNDRFSIHKTNQSLINYSTGKKFNLVYFDAFDPNTQPELWTKEIFEKLFLMMASNGILVTYSSKGNVRRAMLEAGFSVEKIPGPPHKREMIRAKKTTDNG</sequence>
<dbReference type="Gene3D" id="3.40.50.150">
    <property type="entry name" value="Vaccinia Virus protein VP39"/>
    <property type="match status" value="1"/>
</dbReference>
<dbReference type="InterPro" id="IPR029063">
    <property type="entry name" value="SAM-dependent_MTases_sf"/>
</dbReference>
<comment type="caution">
    <text evidence="2">The sequence shown here is derived from an EMBL/GenBank/DDBJ whole genome shotgun (WGS) entry which is preliminary data.</text>
</comment>
<feature type="domain" description="MnmC-like methyltransferase" evidence="1">
    <location>
        <begin position="131"/>
        <end position="213"/>
    </location>
</feature>
<reference evidence="2" key="1">
    <citation type="submission" date="2016-10" db="EMBL/GenBank/DDBJ databases">
        <title>Sequence of Gallionella enrichment culture.</title>
        <authorList>
            <person name="Poehlein A."/>
            <person name="Muehling M."/>
            <person name="Daniel R."/>
        </authorList>
    </citation>
    <scope>NUCLEOTIDE SEQUENCE</scope>
</reference>